<reference evidence="2 3" key="1">
    <citation type="journal article" date="2020" name="BMC Genomics">
        <title>Intraspecific diversification of the crop wild relative Brassica cretica Lam. using demographic model selection.</title>
        <authorList>
            <person name="Kioukis A."/>
            <person name="Michalopoulou V.A."/>
            <person name="Briers L."/>
            <person name="Pirintsos S."/>
            <person name="Studholme D.J."/>
            <person name="Pavlidis P."/>
            <person name="Sarris P.F."/>
        </authorList>
    </citation>
    <scope>NUCLEOTIDE SEQUENCE [LARGE SCALE GENOMIC DNA]</scope>
    <source>
        <strain evidence="3">cv. PFS-1207/04</strain>
    </source>
</reference>
<gene>
    <name evidence="2" type="ORF">DY000_02049295</name>
</gene>
<keyword evidence="3" id="KW-1185">Reference proteome</keyword>
<evidence type="ECO:0000313" key="2">
    <source>
        <dbReference type="EMBL" id="KAF3609190.1"/>
    </source>
</evidence>
<feature type="compositionally biased region" description="Basic and acidic residues" evidence="1">
    <location>
        <begin position="107"/>
        <end position="121"/>
    </location>
</feature>
<feature type="region of interest" description="Disordered" evidence="1">
    <location>
        <begin position="96"/>
        <end position="146"/>
    </location>
</feature>
<dbReference type="EMBL" id="QGKV02000297">
    <property type="protein sequence ID" value="KAF3609190.1"/>
    <property type="molecule type" value="Genomic_DNA"/>
</dbReference>
<name>A0ABQ7F1E4_BRACR</name>
<organism evidence="2 3">
    <name type="scientific">Brassica cretica</name>
    <name type="common">Mustard</name>
    <dbReference type="NCBI Taxonomy" id="69181"/>
    <lineage>
        <taxon>Eukaryota</taxon>
        <taxon>Viridiplantae</taxon>
        <taxon>Streptophyta</taxon>
        <taxon>Embryophyta</taxon>
        <taxon>Tracheophyta</taxon>
        <taxon>Spermatophyta</taxon>
        <taxon>Magnoliopsida</taxon>
        <taxon>eudicotyledons</taxon>
        <taxon>Gunneridae</taxon>
        <taxon>Pentapetalae</taxon>
        <taxon>rosids</taxon>
        <taxon>malvids</taxon>
        <taxon>Brassicales</taxon>
        <taxon>Brassicaceae</taxon>
        <taxon>Brassiceae</taxon>
        <taxon>Brassica</taxon>
    </lineage>
</organism>
<comment type="caution">
    <text evidence="2">The sequence shown here is derived from an EMBL/GenBank/DDBJ whole genome shotgun (WGS) entry which is preliminary data.</text>
</comment>
<accession>A0ABQ7F1E4</accession>
<protein>
    <submittedName>
        <fullName evidence="2">Uncharacterized protein</fullName>
    </submittedName>
</protein>
<evidence type="ECO:0000256" key="1">
    <source>
        <dbReference type="SAM" id="MobiDB-lite"/>
    </source>
</evidence>
<sequence>MISTPSLVNLVLPADMTKHTTRTRKRLNLDSQLAQIAIAIKREGLLLGRTDTNLRRQVGAVTLRSGKNLNTNVEEGITIDEPLKIGRARKSRCKPIVLDDLEPDSELPPKKGKPDQTKEVQKPQPVLNDREEESEDEENVNRQTRD</sequence>
<proteinExistence type="predicted"/>
<evidence type="ECO:0000313" key="3">
    <source>
        <dbReference type="Proteomes" id="UP000266723"/>
    </source>
</evidence>
<dbReference type="Proteomes" id="UP000266723">
    <property type="component" value="Unassembled WGS sequence"/>
</dbReference>